<feature type="compositionally biased region" description="Pro residues" evidence="7">
    <location>
        <begin position="384"/>
        <end position="399"/>
    </location>
</feature>
<feature type="region of interest" description="Disordered" evidence="7">
    <location>
        <begin position="352"/>
        <end position="401"/>
    </location>
</feature>
<comment type="domain">
    <text evidence="6">Lacks alpha-helical transmembrane segments, suggesting that it resides in the membrane via beta-sheet conformations similar to those predicted for other outer membrane proteins and porin.</text>
</comment>
<dbReference type="GO" id="GO:1990456">
    <property type="term" value="P:mitochondrion-endoplasmic reticulum membrane tethering"/>
    <property type="evidence" value="ECO:0007669"/>
    <property type="project" value="UniProtKB-UniRule"/>
</dbReference>
<evidence type="ECO:0000256" key="2">
    <source>
        <dbReference type="ARBA" id="ARBA00022692"/>
    </source>
</evidence>
<evidence type="ECO:0000256" key="3">
    <source>
        <dbReference type="ARBA" id="ARBA00022787"/>
    </source>
</evidence>
<dbReference type="GO" id="GO:0045040">
    <property type="term" value="P:protein insertion into mitochondrial outer membrane"/>
    <property type="evidence" value="ECO:0007669"/>
    <property type="project" value="UniProtKB-UniRule"/>
</dbReference>
<keyword evidence="2 6" id="KW-0812">Transmembrane</keyword>
<keyword evidence="1 6" id="KW-1134">Transmembrane beta strand</keyword>
<dbReference type="GO" id="GO:0070096">
    <property type="term" value="P:mitochondrial outer membrane translocase complex assembly"/>
    <property type="evidence" value="ECO:0007669"/>
    <property type="project" value="UniProtKB-UniRule"/>
</dbReference>
<dbReference type="FunCoup" id="A0A423WNA3">
    <property type="interactions" value="52"/>
</dbReference>
<evidence type="ECO:0000313" key="9">
    <source>
        <dbReference type="Proteomes" id="UP000285146"/>
    </source>
</evidence>
<dbReference type="PANTHER" id="PTHR28035">
    <property type="entry name" value="MITOCHONDRIAL DISTRIBUTION AND MORPHOLOGY PROTEIN 10"/>
    <property type="match status" value="1"/>
</dbReference>
<dbReference type="GO" id="GO:0051654">
    <property type="term" value="P:establishment of mitochondrion localization"/>
    <property type="evidence" value="ECO:0007669"/>
    <property type="project" value="TreeGrafter"/>
</dbReference>
<organism evidence="8 9">
    <name type="scientific">Cytospora leucostoma</name>
    <dbReference type="NCBI Taxonomy" id="1230097"/>
    <lineage>
        <taxon>Eukaryota</taxon>
        <taxon>Fungi</taxon>
        <taxon>Dikarya</taxon>
        <taxon>Ascomycota</taxon>
        <taxon>Pezizomycotina</taxon>
        <taxon>Sordariomycetes</taxon>
        <taxon>Sordariomycetidae</taxon>
        <taxon>Diaporthales</taxon>
        <taxon>Cytosporaceae</taxon>
        <taxon>Cytospora</taxon>
    </lineage>
</organism>
<comment type="similarity">
    <text evidence="6">Belongs to the MDM10 family.</text>
</comment>
<sequence>MRDFIDYLQEAFINASGGNTYDNSYSNLDLTSRSLLHFHTPSGSRITLSSVVGPRFGTSYSIGNKDGWISYLYSTRPLTDPNFTTSSERIPLRNLLRCYRSLSTRAVNHAVGHNLVYGRLYLPQNRLEALVASRVSRQVNLTLRAVSQGTLRHGGTLLGLAQWDDPKGRFGLETLASSDGGVLGLRGLWNATNPVSPTEAPELTAEDKERVNGRFSVGGEIYYGLLNKSGGMSLGGRFQTLPSHAGTPLTATVTFNLLGHMSATYAVMAGDCTLASMFGFNVYSYESEWAVGMELWRKRRPLAARAAIEAEEQAEEELAAATEARLAEAALAEAFWTKAVDVDGSVKDEAVRSEADPATMAAFSPLESADTATLTTTTNSSITPSPPAPSPPAPSPPDLPIYRERSFQAKLEWRLDDDSDNSPKVVYDPTTGEKITQADEPDEYSAGVLKCRFDQHMRLGLLYEGRYKSLLFSLGTDIDLKKLEAPFRGVGLAVQFSS</sequence>
<keyword evidence="5 6" id="KW-0472">Membrane</keyword>
<proteinExistence type="inferred from homology"/>
<dbReference type="PANTHER" id="PTHR28035:SF1">
    <property type="entry name" value="MITOCHONDRIAL DISTRIBUTION AND MORPHOLOGY PROTEIN 10"/>
    <property type="match status" value="1"/>
</dbReference>
<dbReference type="AlphaFoldDB" id="A0A423WNA3"/>
<dbReference type="Proteomes" id="UP000285146">
    <property type="component" value="Unassembled WGS sequence"/>
</dbReference>
<comment type="caution">
    <text evidence="8">The sequence shown here is derived from an EMBL/GenBank/DDBJ whole genome shotgun (WGS) entry which is preliminary data.</text>
</comment>
<evidence type="ECO:0000256" key="1">
    <source>
        <dbReference type="ARBA" id="ARBA00022452"/>
    </source>
</evidence>
<feature type="compositionally biased region" description="Low complexity" evidence="7">
    <location>
        <begin position="368"/>
        <end position="383"/>
    </location>
</feature>
<dbReference type="Pfam" id="PF12519">
    <property type="entry name" value="MDM10"/>
    <property type="match status" value="1"/>
</dbReference>
<dbReference type="STRING" id="1230097.A0A423WNA3"/>
<reference evidence="8 9" key="1">
    <citation type="submission" date="2015-09" db="EMBL/GenBank/DDBJ databases">
        <title>Host preference determinants of Valsa canker pathogens revealed by comparative genomics.</title>
        <authorList>
            <person name="Yin Z."/>
            <person name="Huang L."/>
        </authorList>
    </citation>
    <scope>NUCLEOTIDE SEQUENCE [LARGE SCALE GENOMIC DNA]</scope>
    <source>
        <strain evidence="8 9">SXYLt</strain>
    </source>
</reference>
<dbReference type="EMBL" id="LKEB01000046">
    <property type="protein sequence ID" value="ROW04929.1"/>
    <property type="molecule type" value="Genomic_DNA"/>
</dbReference>
<comment type="subcellular location">
    <subcellularLocation>
        <location evidence="6">Mitochondrion outer membrane</location>
        <topology evidence="6">Multi-pass membrane protein</topology>
    </subcellularLocation>
    <text evidence="6">The ERMES/MDM complex localizes to a few discrete foci (around 10 per single cell), that represent mitochondria-endoplasmic reticulum junctions. These foci are often found next to mtDNA nucleoids.</text>
</comment>
<gene>
    <name evidence="6" type="primary">MDM10</name>
    <name evidence="8" type="ORF">VPNG_06986</name>
</gene>
<dbReference type="InterPro" id="IPR027539">
    <property type="entry name" value="Mdm10"/>
</dbReference>
<accession>A0A423WNA3</accession>
<keyword evidence="9" id="KW-1185">Reference proteome</keyword>
<dbReference type="GO" id="GO:0032865">
    <property type="term" value="C:ERMES complex"/>
    <property type="evidence" value="ECO:0007669"/>
    <property type="project" value="UniProtKB-UniRule"/>
</dbReference>
<dbReference type="GO" id="GO:0001401">
    <property type="term" value="C:SAM complex"/>
    <property type="evidence" value="ECO:0007669"/>
    <property type="project" value="TreeGrafter"/>
</dbReference>
<name>A0A423WNA3_9PEZI</name>
<dbReference type="HAMAP" id="MF_03102">
    <property type="entry name" value="Mdm10"/>
    <property type="match status" value="1"/>
</dbReference>
<keyword evidence="4 6" id="KW-0496">Mitochondrion</keyword>
<evidence type="ECO:0000313" key="8">
    <source>
        <dbReference type="EMBL" id="ROW04929.1"/>
    </source>
</evidence>
<evidence type="ECO:0000256" key="7">
    <source>
        <dbReference type="SAM" id="MobiDB-lite"/>
    </source>
</evidence>
<evidence type="ECO:0000256" key="4">
    <source>
        <dbReference type="ARBA" id="ARBA00023128"/>
    </source>
</evidence>
<dbReference type="OrthoDB" id="2103793at2759"/>
<comment type="function">
    <text evidence="6">Component of the ERMES/MDM complex, which serves as a molecular tether to connect the endoplasmic reticulum and mitochondria. Components of this complex are involved in the control of mitochondrial shape and protein biogenesis and may function in phospholipid exchange. MDM10 is involved in the late assembly steps of the general translocase of the mitochondrial outer membrane (TOM complex). Functions in the TOM40-specific route of the assembly of outer membrane beta-barrel proteins, including the association of TOM40 with the receptor TOM22 and small TOM proteins. Can associate with the SAM(core) complex as well as the MDM12-MMM1 complex, both involved in late steps of the major beta-barrel assembly pathway, that is responsible for biogenesis of all outer membrane beta-barrel proteins. May act as a switch that shuttles between both complexes and channels precursor proteins into the TOM40-specific pathway. Plays a role in mitochondrial morphology and in the inheritance of mitochondria.</text>
</comment>
<protein>
    <recommendedName>
        <fullName evidence="6">Mitochondrial distribution and morphology protein 10</fullName>
    </recommendedName>
    <alternativeName>
        <fullName evidence="6">Mitochondrial inheritance component MDM10</fullName>
    </alternativeName>
</protein>
<dbReference type="InParanoid" id="A0A423WNA3"/>
<evidence type="ECO:0000256" key="6">
    <source>
        <dbReference type="HAMAP-Rule" id="MF_03102"/>
    </source>
</evidence>
<comment type="subunit">
    <text evidence="6">Component of the ER-mitochondria encounter structure (ERMES) or MDM complex, composed of MMM1, MDM10, MDM12 and MDM34. Associates with the mitochondrial outer membrane sorting assembly machinery SAM(core) complex.</text>
</comment>
<keyword evidence="3 6" id="KW-1000">Mitochondrion outer membrane</keyword>
<dbReference type="GO" id="GO:0015914">
    <property type="term" value="P:phospholipid transport"/>
    <property type="evidence" value="ECO:0007669"/>
    <property type="project" value="TreeGrafter"/>
</dbReference>
<evidence type="ECO:0000256" key="5">
    <source>
        <dbReference type="ARBA" id="ARBA00023136"/>
    </source>
</evidence>